<dbReference type="Proteomes" id="UP000078284">
    <property type="component" value="Chromosome 2"/>
</dbReference>
<dbReference type="AlphaFoldDB" id="A0A178VSL6"/>
<feature type="region of interest" description="Disordered" evidence="1">
    <location>
        <begin position="468"/>
        <end position="498"/>
    </location>
</feature>
<dbReference type="ExpressionAtlas" id="A0A178VSL6">
    <property type="expression patterns" value="baseline and differential"/>
</dbReference>
<dbReference type="EMBL" id="LUHQ01000002">
    <property type="protein sequence ID" value="OAP09450.1"/>
    <property type="molecule type" value="Genomic_DNA"/>
</dbReference>
<feature type="region of interest" description="Disordered" evidence="1">
    <location>
        <begin position="531"/>
        <end position="566"/>
    </location>
</feature>
<gene>
    <name evidence="3" type="ordered locus">AXX17_At2g07340</name>
</gene>
<reference evidence="4" key="1">
    <citation type="journal article" date="2016" name="Proc. Natl. Acad. Sci. U.S.A.">
        <title>Chromosome-level assembly of Arabidopsis thaliana Ler reveals the extent of translocation and inversion polymorphisms.</title>
        <authorList>
            <person name="Zapata L."/>
            <person name="Ding J."/>
            <person name="Willing E.M."/>
            <person name="Hartwig B."/>
            <person name="Bezdan D."/>
            <person name="Jiao W.B."/>
            <person name="Patel V."/>
            <person name="Velikkakam James G."/>
            <person name="Koornneef M."/>
            <person name="Ossowski S."/>
            <person name="Schneeberger K."/>
        </authorList>
    </citation>
    <scope>NUCLEOTIDE SEQUENCE [LARGE SCALE GENOMIC DNA]</scope>
    <source>
        <strain evidence="4">cv. Landsberg erecta</strain>
    </source>
</reference>
<comment type="caution">
    <text evidence="3">The sequence shown here is derived from an EMBL/GenBank/DDBJ whole genome shotgun (WGS) entry which is preliminary data.</text>
</comment>
<protein>
    <submittedName>
        <fullName evidence="3">Uncharacterized protein</fullName>
    </submittedName>
</protein>
<name>A0A178VSL6_ARATH</name>
<accession>A0A178VSL6</accession>
<feature type="region of interest" description="Disordered" evidence="1">
    <location>
        <begin position="314"/>
        <end position="338"/>
    </location>
</feature>
<feature type="compositionally biased region" description="Polar residues" evidence="1">
    <location>
        <begin position="531"/>
        <end position="542"/>
    </location>
</feature>
<evidence type="ECO:0000313" key="3">
    <source>
        <dbReference type="EMBL" id="OAP09450.1"/>
    </source>
</evidence>
<sequence>MCWSVSVDFGIVHGLLWWALIGERGFELFIFLLWWLSREKNFSLLRIEGMDLWSVLWKGTQIYRLGGIRLMDGFSIVVSYEDFNEMGIFTLSLYGVCPQEDEIFSQMVLRRIDLSSWVGKNVGEQKAVSMVPKKRIKLSHFDNSDLIAGYSKTLIGRCMNPRVQDMKTLLYMLRRIWQIEGKVAGAMVSLVRWSPSLNPNYSSDLTFWIRVLGVPIEFWADQTFREIGAALGSVQAVDVDAGRVRVTVDGFKPLSFETEIEYSNGEETTIEHHVLVEEKKDGNHLQSYRGAVTRQVSTFEGKNANGFQCKSVSEARKDDRNHNGASSSQPRKFASYTQVNDSRFSKVGGYGGKRKQQVVEELFVKESGGTQVKSTEVSQPKQVRKALFTTADQSMVAQMGVDADGPSIEVETAKEVLHEEGEITEATMVVNNMESSIPLSNVSGEENLDKVLSNELERGEQVFMSTKEVDEDDSMVSSPLQPEDPVDEETDTGKIGDTEAARKGKGTALLLGISSKKRYALLFSSPRKTFGITSGEQVSEGNVPTHHGTVKGGMGGNKPPKPNGGK</sequence>
<feature type="transmembrane region" description="Helical" evidence="2">
    <location>
        <begin position="15"/>
        <end position="36"/>
    </location>
</feature>
<dbReference type="PANTHER" id="PTHR31286:SF178">
    <property type="entry name" value="DUF4283 DOMAIN-CONTAINING PROTEIN"/>
    <property type="match status" value="1"/>
</dbReference>
<keyword evidence="2" id="KW-0472">Membrane</keyword>
<evidence type="ECO:0000256" key="1">
    <source>
        <dbReference type="SAM" id="MobiDB-lite"/>
    </source>
</evidence>
<evidence type="ECO:0000256" key="2">
    <source>
        <dbReference type="SAM" id="Phobius"/>
    </source>
</evidence>
<keyword evidence="2" id="KW-1133">Transmembrane helix</keyword>
<dbReference type="InterPro" id="IPR040256">
    <property type="entry name" value="At4g02000-like"/>
</dbReference>
<evidence type="ECO:0000313" key="4">
    <source>
        <dbReference type="Proteomes" id="UP000078284"/>
    </source>
</evidence>
<feature type="compositionally biased region" description="Polar residues" evidence="1">
    <location>
        <begin position="323"/>
        <end position="338"/>
    </location>
</feature>
<keyword evidence="2" id="KW-0812">Transmembrane</keyword>
<proteinExistence type="predicted"/>
<dbReference type="PANTHER" id="PTHR31286">
    <property type="entry name" value="GLYCINE-RICH CELL WALL STRUCTURAL PROTEIN 1.8-LIKE"/>
    <property type="match status" value="1"/>
</dbReference>
<organism evidence="3 4">
    <name type="scientific">Arabidopsis thaliana</name>
    <name type="common">Mouse-ear cress</name>
    <dbReference type="NCBI Taxonomy" id="3702"/>
    <lineage>
        <taxon>Eukaryota</taxon>
        <taxon>Viridiplantae</taxon>
        <taxon>Streptophyta</taxon>
        <taxon>Embryophyta</taxon>
        <taxon>Tracheophyta</taxon>
        <taxon>Spermatophyta</taxon>
        <taxon>Magnoliopsida</taxon>
        <taxon>eudicotyledons</taxon>
        <taxon>Gunneridae</taxon>
        <taxon>Pentapetalae</taxon>
        <taxon>rosids</taxon>
        <taxon>malvids</taxon>
        <taxon>Brassicales</taxon>
        <taxon>Brassicaceae</taxon>
        <taxon>Camelineae</taxon>
        <taxon>Arabidopsis</taxon>
    </lineage>
</organism>